<dbReference type="AlphaFoldDB" id="A0A0F9LE37"/>
<dbReference type="EMBL" id="LAZR01011292">
    <property type="protein sequence ID" value="KKM62450.1"/>
    <property type="molecule type" value="Genomic_DNA"/>
</dbReference>
<protein>
    <submittedName>
        <fullName evidence="1">Uncharacterized protein</fullName>
    </submittedName>
</protein>
<accession>A0A0F9LE37</accession>
<organism evidence="1">
    <name type="scientific">marine sediment metagenome</name>
    <dbReference type="NCBI Taxonomy" id="412755"/>
    <lineage>
        <taxon>unclassified sequences</taxon>
        <taxon>metagenomes</taxon>
        <taxon>ecological metagenomes</taxon>
    </lineage>
</organism>
<sequence>MVMRNLDVIDAFLNRKPSDGPMGTDGATLYSYGTRIGIWKGDEILMPDSTIFHSLSTSRHRNQLRKIARSRAQKVVEA</sequence>
<proteinExistence type="predicted"/>
<name>A0A0F9LE37_9ZZZZ</name>
<evidence type="ECO:0000313" key="1">
    <source>
        <dbReference type="EMBL" id="KKM62450.1"/>
    </source>
</evidence>
<gene>
    <name evidence="1" type="ORF">LCGC14_1521530</name>
</gene>
<reference evidence="1" key="1">
    <citation type="journal article" date="2015" name="Nature">
        <title>Complex archaea that bridge the gap between prokaryotes and eukaryotes.</title>
        <authorList>
            <person name="Spang A."/>
            <person name="Saw J.H."/>
            <person name="Jorgensen S.L."/>
            <person name="Zaremba-Niedzwiedzka K."/>
            <person name="Martijn J."/>
            <person name="Lind A.E."/>
            <person name="van Eijk R."/>
            <person name="Schleper C."/>
            <person name="Guy L."/>
            <person name="Ettema T.J."/>
        </authorList>
    </citation>
    <scope>NUCLEOTIDE SEQUENCE</scope>
</reference>
<comment type="caution">
    <text evidence="1">The sequence shown here is derived from an EMBL/GenBank/DDBJ whole genome shotgun (WGS) entry which is preliminary data.</text>
</comment>